<name>A0A0M3JJ61_ANISI</name>
<proteinExistence type="predicted"/>
<dbReference type="AlphaFoldDB" id="A0A0M3JJ61"/>
<evidence type="ECO:0000313" key="1">
    <source>
        <dbReference type="WBParaSite" id="ASIM_0000767801-mRNA-1"/>
    </source>
</evidence>
<dbReference type="WBParaSite" id="ASIM_0000767801-mRNA-1">
    <property type="protein sequence ID" value="ASIM_0000767801-mRNA-1"/>
    <property type="gene ID" value="ASIM_0000767801"/>
</dbReference>
<sequence>LCRNCAQLQQQIAQLELDNGNRLIAITNKQREEHDRFVQSVKSEKAQVNY</sequence>
<organism evidence="1">
    <name type="scientific">Anisakis simplex</name>
    <name type="common">Herring worm</name>
    <dbReference type="NCBI Taxonomy" id="6269"/>
    <lineage>
        <taxon>Eukaryota</taxon>
        <taxon>Metazoa</taxon>
        <taxon>Ecdysozoa</taxon>
        <taxon>Nematoda</taxon>
        <taxon>Chromadorea</taxon>
        <taxon>Rhabditida</taxon>
        <taxon>Spirurina</taxon>
        <taxon>Ascaridomorpha</taxon>
        <taxon>Ascaridoidea</taxon>
        <taxon>Anisakidae</taxon>
        <taxon>Anisakis</taxon>
        <taxon>Anisakis simplex complex</taxon>
    </lineage>
</organism>
<accession>A0A0M3JJ61</accession>
<reference evidence="1" key="1">
    <citation type="submission" date="2017-02" db="UniProtKB">
        <authorList>
            <consortium name="WormBaseParasite"/>
        </authorList>
    </citation>
    <scope>IDENTIFICATION</scope>
</reference>
<protein>
    <submittedName>
        <fullName evidence="1">Conjugal transfer protein</fullName>
    </submittedName>
</protein>